<dbReference type="RefSeq" id="XP_062682268.1">
    <property type="nucleotide sequence ID" value="XM_062829653.1"/>
</dbReference>
<evidence type="ECO:0000313" key="3">
    <source>
        <dbReference type="Proteomes" id="UP001278500"/>
    </source>
</evidence>
<name>A0AAE0JGE1_9PEZI</name>
<dbReference type="GeneID" id="87866807"/>
<reference evidence="2" key="1">
    <citation type="journal article" date="2023" name="Mol. Phylogenet. Evol.">
        <title>Genome-scale phylogeny and comparative genomics of the fungal order Sordariales.</title>
        <authorList>
            <person name="Hensen N."/>
            <person name="Bonometti L."/>
            <person name="Westerberg I."/>
            <person name="Brannstrom I.O."/>
            <person name="Guillou S."/>
            <person name="Cros-Aarteil S."/>
            <person name="Calhoun S."/>
            <person name="Haridas S."/>
            <person name="Kuo A."/>
            <person name="Mondo S."/>
            <person name="Pangilinan J."/>
            <person name="Riley R."/>
            <person name="LaButti K."/>
            <person name="Andreopoulos B."/>
            <person name="Lipzen A."/>
            <person name="Chen C."/>
            <person name="Yan M."/>
            <person name="Daum C."/>
            <person name="Ng V."/>
            <person name="Clum A."/>
            <person name="Steindorff A."/>
            <person name="Ohm R.A."/>
            <person name="Martin F."/>
            <person name="Silar P."/>
            <person name="Natvig D.O."/>
            <person name="Lalanne C."/>
            <person name="Gautier V."/>
            <person name="Ament-Velasquez S.L."/>
            <person name="Kruys A."/>
            <person name="Hutchinson M.I."/>
            <person name="Powell A.J."/>
            <person name="Barry K."/>
            <person name="Miller A.N."/>
            <person name="Grigoriev I.V."/>
            <person name="Debuchy R."/>
            <person name="Gladieux P."/>
            <person name="Hiltunen Thoren M."/>
            <person name="Johannesson H."/>
        </authorList>
    </citation>
    <scope>NUCLEOTIDE SEQUENCE</scope>
    <source>
        <strain evidence="2">CBS 560.94</strain>
    </source>
</reference>
<feature type="region of interest" description="Disordered" evidence="1">
    <location>
        <begin position="136"/>
        <end position="166"/>
    </location>
</feature>
<reference evidence="2" key="2">
    <citation type="submission" date="2023-06" db="EMBL/GenBank/DDBJ databases">
        <authorList>
            <consortium name="Lawrence Berkeley National Laboratory"/>
            <person name="Haridas S."/>
            <person name="Hensen N."/>
            <person name="Bonometti L."/>
            <person name="Westerberg I."/>
            <person name="Brannstrom I.O."/>
            <person name="Guillou S."/>
            <person name="Cros-Aarteil S."/>
            <person name="Calhoun S."/>
            <person name="Kuo A."/>
            <person name="Mondo S."/>
            <person name="Pangilinan J."/>
            <person name="Riley R."/>
            <person name="Labutti K."/>
            <person name="Andreopoulos B."/>
            <person name="Lipzen A."/>
            <person name="Chen C."/>
            <person name="Yanf M."/>
            <person name="Daum C."/>
            <person name="Ng V."/>
            <person name="Clum A."/>
            <person name="Steindorff A."/>
            <person name="Ohm R."/>
            <person name="Martin F."/>
            <person name="Silar P."/>
            <person name="Natvig D."/>
            <person name="Lalanne C."/>
            <person name="Gautier V."/>
            <person name="Ament-Velasquez S.L."/>
            <person name="Kruys A."/>
            <person name="Hutchinson M.I."/>
            <person name="Powell A.J."/>
            <person name="Barry K."/>
            <person name="Miller A.N."/>
            <person name="Grigoriev I.V."/>
            <person name="Debuchy R."/>
            <person name="Gladieux P."/>
            <person name="Thoren M.H."/>
            <person name="Johannesson H."/>
        </authorList>
    </citation>
    <scope>NUCLEOTIDE SEQUENCE</scope>
    <source>
        <strain evidence="2">CBS 560.94</strain>
    </source>
</reference>
<dbReference type="AlphaFoldDB" id="A0AAE0JGE1"/>
<gene>
    <name evidence="2" type="ORF">B0H65DRAFT_549336</name>
</gene>
<dbReference type="EMBL" id="JAUEPP010000004">
    <property type="protein sequence ID" value="KAK3345655.1"/>
    <property type="molecule type" value="Genomic_DNA"/>
</dbReference>
<comment type="caution">
    <text evidence="2">The sequence shown here is derived from an EMBL/GenBank/DDBJ whole genome shotgun (WGS) entry which is preliminary data.</text>
</comment>
<sequence>MRFLPTVTALTGAALTGATPTGLPTAQLDLSKYNLSDCTETYLPYIARVMTGIEYDEERKYAYCVVTTSNDTFFDYKCLCRGGDGEGSAIMDKALLDGQVWLNCGWDYTFDVVFPETINFCRTLLKEDLVTATTRRSRRALKQPPPQPNIGLVAAEELPDTRVQAE</sequence>
<evidence type="ECO:0000313" key="2">
    <source>
        <dbReference type="EMBL" id="KAK3345655.1"/>
    </source>
</evidence>
<keyword evidence="3" id="KW-1185">Reference proteome</keyword>
<evidence type="ECO:0000256" key="1">
    <source>
        <dbReference type="SAM" id="MobiDB-lite"/>
    </source>
</evidence>
<dbReference type="Proteomes" id="UP001278500">
    <property type="component" value="Unassembled WGS sequence"/>
</dbReference>
<protein>
    <submittedName>
        <fullName evidence="2">Uncharacterized protein</fullName>
    </submittedName>
</protein>
<accession>A0AAE0JGE1</accession>
<proteinExistence type="predicted"/>
<organism evidence="2 3">
    <name type="scientific">Neurospora tetraspora</name>
    <dbReference type="NCBI Taxonomy" id="94610"/>
    <lineage>
        <taxon>Eukaryota</taxon>
        <taxon>Fungi</taxon>
        <taxon>Dikarya</taxon>
        <taxon>Ascomycota</taxon>
        <taxon>Pezizomycotina</taxon>
        <taxon>Sordariomycetes</taxon>
        <taxon>Sordariomycetidae</taxon>
        <taxon>Sordariales</taxon>
        <taxon>Sordariaceae</taxon>
        <taxon>Neurospora</taxon>
    </lineage>
</organism>